<dbReference type="GO" id="GO:0046872">
    <property type="term" value="F:metal ion binding"/>
    <property type="evidence" value="ECO:0007669"/>
    <property type="project" value="UniProtKB-KW"/>
</dbReference>
<dbReference type="PROSITE" id="PS52020">
    <property type="entry name" value="CRESS_DNA_REP"/>
    <property type="match status" value="1"/>
</dbReference>
<evidence type="ECO:0000256" key="8">
    <source>
        <dbReference type="ARBA" id="ARBA00022723"/>
    </source>
</evidence>
<dbReference type="InterPro" id="IPR001301">
    <property type="entry name" value="Gemini_AL1_CLV"/>
</dbReference>
<dbReference type="EMBL" id="MZ556215">
    <property type="protein sequence ID" value="UBJ26215.1"/>
    <property type="molecule type" value="Genomic_DNA"/>
</dbReference>
<dbReference type="GO" id="GO:0006260">
    <property type="term" value="P:DNA replication"/>
    <property type="evidence" value="ECO:0007669"/>
    <property type="project" value="UniProtKB-KW"/>
</dbReference>
<dbReference type="PRINTS" id="PR00228">
    <property type="entry name" value="GEMCOATCLVL1"/>
</dbReference>
<keyword evidence="10" id="KW-0255">Endonuclease</keyword>
<evidence type="ECO:0000256" key="3">
    <source>
        <dbReference type="ARBA" id="ARBA00022562"/>
    </source>
</evidence>
<keyword evidence="4" id="KW-0808">Transferase</keyword>
<evidence type="ECO:0000256" key="12">
    <source>
        <dbReference type="ARBA" id="ARBA00023124"/>
    </source>
</evidence>
<dbReference type="Gene3D" id="3.40.1310.20">
    <property type="match status" value="1"/>
</dbReference>
<dbReference type="GO" id="GO:0003677">
    <property type="term" value="F:DNA binding"/>
    <property type="evidence" value="ECO:0007669"/>
    <property type="project" value="UniProtKB-KW"/>
</dbReference>
<dbReference type="EMBL" id="MZ556130">
    <property type="protein sequence ID" value="UBJ26193.1"/>
    <property type="molecule type" value="Genomic_DNA"/>
</dbReference>
<evidence type="ECO:0000259" key="14">
    <source>
        <dbReference type="PROSITE" id="PS52020"/>
    </source>
</evidence>
<evidence type="ECO:0000256" key="11">
    <source>
        <dbReference type="ARBA" id="ARBA00022801"/>
    </source>
</evidence>
<dbReference type="Pfam" id="PF08283">
    <property type="entry name" value="Gemini_AL1_M"/>
    <property type="match status" value="1"/>
</dbReference>
<dbReference type="GO" id="GO:0016779">
    <property type="term" value="F:nucleotidyltransferase activity"/>
    <property type="evidence" value="ECO:0007669"/>
    <property type="project" value="UniProtKB-KW"/>
</dbReference>
<dbReference type="Gene3D" id="3.40.50.300">
    <property type="entry name" value="P-loop containing nucleotide triphosphate hydrolases"/>
    <property type="match status" value="1"/>
</dbReference>
<keyword evidence="12" id="KW-0190">Covalent protein-DNA linkage</keyword>
<keyword evidence="6" id="KW-0235">DNA replication</keyword>
<evidence type="ECO:0000256" key="6">
    <source>
        <dbReference type="ARBA" id="ARBA00022705"/>
    </source>
</evidence>
<protein>
    <recommendedName>
        <fullName evidence="2">Replication-associated protein</fullName>
    </recommendedName>
</protein>
<dbReference type="GO" id="GO:0016888">
    <property type="term" value="F:DNA endonuclease activity, producing 5'-phosphomonoesters"/>
    <property type="evidence" value="ECO:0007669"/>
    <property type="project" value="InterPro"/>
</dbReference>
<dbReference type="SUPFAM" id="SSF55464">
    <property type="entry name" value="Origin of replication-binding domain, RBD-like"/>
    <property type="match status" value="1"/>
</dbReference>
<keyword evidence="9" id="KW-0547">Nucleotide-binding</keyword>
<dbReference type="InterPro" id="IPR049912">
    <property type="entry name" value="CRESS_DNA_REP"/>
</dbReference>
<evidence type="ECO:0000256" key="13">
    <source>
        <dbReference type="ARBA" id="ARBA00023125"/>
    </source>
</evidence>
<dbReference type="Pfam" id="PF00799">
    <property type="entry name" value="Gemini_AL1"/>
    <property type="match status" value="1"/>
</dbReference>
<dbReference type="InterPro" id="IPR027417">
    <property type="entry name" value="P-loop_NTPase"/>
</dbReference>
<evidence type="ECO:0000256" key="9">
    <source>
        <dbReference type="ARBA" id="ARBA00022741"/>
    </source>
</evidence>
<evidence type="ECO:0000256" key="2">
    <source>
        <dbReference type="ARBA" id="ARBA00014531"/>
    </source>
</evidence>
<dbReference type="GO" id="GO:0042025">
    <property type="term" value="C:host cell nucleus"/>
    <property type="evidence" value="ECO:0007669"/>
    <property type="project" value="UniProtKB-SubCell"/>
</dbReference>
<keyword evidence="3" id="KW-1048">Host nucleus</keyword>
<keyword evidence="8" id="KW-0479">Metal-binding</keyword>
<proteinExistence type="predicted"/>
<evidence type="ECO:0000256" key="10">
    <source>
        <dbReference type="ARBA" id="ARBA00022759"/>
    </source>
</evidence>
<feature type="domain" description="CRESS-DNA virus Rep endonuclease" evidence="14">
    <location>
        <begin position="6"/>
        <end position="105"/>
    </location>
</feature>
<evidence type="ECO:0000256" key="1">
    <source>
        <dbReference type="ARBA" id="ARBA00004147"/>
    </source>
</evidence>
<reference evidence="16" key="1">
    <citation type="submission" date="2021-07" db="EMBL/GenBank/DDBJ databases">
        <title>Communication and adaptive evolution of viruses within giant pandas and their associated organisms in a local ecological environment.</title>
        <authorList>
            <person name="Zhao M."/>
            <person name="Liu S."/>
            <person name="Zhang W."/>
        </authorList>
    </citation>
    <scope>NUCLEOTIDE SEQUENCE</scope>
    <source>
        <strain evidence="15">AliP01geno08-2015</strain>
        <strain evidence="16">Rpf114geno07-8</strain>
    </source>
</reference>
<organism evidence="16">
    <name type="scientific">Red panda feces-associated genomovirus</name>
    <dbReference type="NCBI Taxonomy" id="2863991"/>
    <lineage>
        <taxon>Viruses</taxon>
        <taxon>Monodnaviria</taxon>
        <taxon>Shotokuvirae</taxon>
        <taxon>Cressdnaviricota</taxon>
        <taxon>Repensiviricetes</taxon>
        <taxon>Geplafuvirales</taxon>
        <taxon>Genomoviridae</taxon>
    </lineage>
</organism>
<evidence type="ECO:0000313" key="16">
    <source>
        <dbReference type="EMBL" id="UBJ26215.1"/>
    </source>
</evidence>
<dbReference type="GO" id="GO:0000166">
    <property type="term" value="F:nucleotide binding"/>
    <property type="evidence" value="ECO:0007669"/>
    <property type="project" value="UniProtKB-KW"/>
</dbReference>
<sequence length="332" mass="37431">MPANFTFHARYGLFTYAQCGEIDPFKLVDHYSSLEAECIIGREQHADGGTHLHVFADFGRKRKFRGTTVFDVEGQHPNIVPSRGSPRRGYEYATKDGDIVGGGLEPPAGGGDQTNSKDQTMAHLVSLESADEFWESIRELAPGLLLRNFPSLSSYASWRFRPRIEAYTTPSELSFCTESVRGLDDWCRGNIGVSSGVSRGLTFARQKSLVLFGKTRLGKTVWARSLGAHIYFCGLYSGSEAMRYNEADYAIFDDMQLKYVPQFKNWLGCQKSFQVKVLYKDPVLIDWGKPCIWLSNDDPRHEAHLSSTDIEWLEGNCTFINLTEPIVRARIE</sequence>
<evidence type="ECO:0000256" key="5">
    <source>
        <dbReference type="ARBA" id="ARBA00022695"/>
    </source>
</evidence>
<dbReference type="InterPro" id="IPR022692">
    <property type="entry name" value="Gemini_AL1_REP_central"/>
</dbReference>
<keyword evidence="7" id="KW-0540">Nuclease</keyword>
<keyword evidence="11" id="KW-0378">Hydrolase</keyword>
<evidence type="ECO:0000256" key="7">
    <source>
        <dbReference type="ARBA" id="ARBA00022722"/>
    </source>
</evidence>
<comment type="subcellular location">
    <subcellularLocation>
        <location evidence="1">Host nucleus</location>
    </subcellularLocation>
</comment>
<name>A0A8K1HHN5_9VIRU</name>
<accession>A0A8K1HHN5</accession>
<keyword evidence="13" id="KW-0238">DNA-binding</keyword>
<evidence type="ECO:0000313" key="15">
    <source>
        <dbReference type="EMBL" id="UBJ26193.1"/>
    </source>
</evidence>
<dbReference type="GO" id="GO:0005198">
    <property type="term" value="F:structural molecule activity"/>
    <property type="evidence" value="ECO:0007669"/>
    <property type="project" value="InterPro"/>
</dbReference>
<evidence type="ECO:0000256" key="4">
    <source>
        <dbReference type="ARBA" id="ARBA00022679"/>
    </source>
</evidence>
<keyword evidence="5" id="KW-0548">Nucleotidyltransferase</keyword>